<name>A0ABY0IQZ9_9RHOO</name>
<evidence type="ECO:0000256" key="3">
    <source>
        <dbReference type="ARBA" id="ARBA00023115"/>
    </source>
</evidence>
<dbReference type="NCBIfam" id="NF037959">
    <property type="entry name" value="MFS_SpdSyn"/>
    <property type="match status" value="1"/>
</dbReference>
<dbReference type="EMBL" id="SHKM01000001">
    <property type="protein sequence ID" value="RZT90002.1"/>
    <property type="molecule type" value="Genomic_DNA"/>
</dbReference>
<keyword evidence="2 4" id="KW-0808">Transferase</keyword>
<dbReference type="SUPFAM" id="SSF53335">
    <property type="entry name" value="S-adenosyl-L-methionine-dependent methyltransferases"/>
    <property type="match status" value="1"/>
</dbReference>
<keyword evidence="8" id="KW-1185">Reference proteome</keyword>
<keyword evidence="3 4" id="KW-0620">Polyamine biosynthesis</keyword>
<sequence>MARDDDYELRQSVPPERLSGRPYLKDEADELALHFDFRTVQSTMSKADPTALTLGYTRSMMGFLLLHPEPARIAMIGLGGGSLAKYCLQRLPGVDFTAVEIDPAVIALRDEFRLPPDGDNFRVVCADGADYIRAMEDSVDVLLIDGFCLDGLPRQLCTTAFYDYCYARLKPGGVMVVNLWAGDDLLQLYLGRLRQCFDGRVLLIDAQEEGNQIAFACKQEDFPPSLEQLRSRSNDLAPAHPIDLPDTAARLRRALEGRRKQRGRGRSA</sequence>
<dbReference type="PANTHER" id="PTHR43317:SF11">
    <property type="entry name" value="POLYAMINE AMINOPROPYLTRANSFERASE 2"/>
    <property type="match status" value="1"/>
</dbReference>
<dbReference type="PROSITE" id="PS51006">
    <property type="entry name" value="PABS_2"/>
    <property type="match status" value="1"/>
</dbReference>
<feature type="active site" description="Proton acceptor" evidence="4">
    <location>
        <position position="145"/>
    </location>
</feature>
<evidence type="ECO:0000256" key="2">
    <source>
        <dbReference type="ARBA" id="ARBA00022679"/>
    </source>
</evidence>
<evidence type="ECO:0000256" key="4">
    <source>
        <dbReference type="PROSITE-ProRule" id="PRU00354"/>
    </source>
</evidence>
<comment type="caution">
    <text evidence="7">The sequence shown here is derived from an EMBL/GenBank/DDBJ whole genome shotgun (WGS) entry which is preliminary data.</text>
</comment>
<evidence type="ECO:0000313" key="8">
    <source>
        <dbReference type="Proteomes" id="UP000292136"/>
    </source>
</evidence>
<evidence type="ECO:0000256" key="5">
    <source>
        <dbReference type="SAM" id="MobiDB-lite"/>
    </source>
</evidence>
<comment type="similarity">
    <text evidence="1">Belongs to the spermidine/spermine synthase family.</text>
</comment>
<evidence type="ECO:0000259" key="6">
    <source>
        <dbReference type="PROSITE" id="PS51006"/>
    </source>
</evidence>
<proteinExistence type="inferred from homology"/>
<dbReference type="PANTHER" id="PTHR43317">
    <property type="entry name" value="THERMOSPERMINE SYNTHASE ACAULIS5"/>
    <property type="match status" value="1"/>
</dbReference>
<dbReference type="Pfam" id="PF01564">
    <property type="entry name" value="Spermine_synth"/>
    <property type="match status" value="1"/>
</dbReference>
<accession>A0ABY0IQZ9</accession>
<gene>
    <name evidence="7" type="ORF">EV678_0806</name>
</gene>
<dbReference type="CDD" id="cd02440">
    <property type="entry name" value="AdoMet_MTases"/>
    <property type="match status" value="1"/>
</dbReference>
<dbReference type="Proteomes" id="UP000292136">
    <property type="component" value="Unassembled WGS sequence"/>
</dbReference>
<evidence type="ECO:0000313" key="7">
    <source>
        <dbReference type="EMBL" id="RZT90002.1"/>
    </source>
</evidence>
<reference evidence="7 8" key="1">
    <citation type="submission" date="2019-02" db="EMBL/GenBank/DDBJ databases">
        <title>Genomic Encyclopedia of Type Strains, Phase IV (KMG-IV): sequencing the most valuable type-strain genomes for metagenomic binning, comparative biology and taxonomic classification.</title>
        <authorList>
            <person name="Goeker M."/>
        </authorList>
    </citation>
    <scope>NUCLEOTIDE SEQUENCE [LARGE SCALE GENOMIC DNA]</scope>
    <source>
        <strain evidence="7 8">DSM 21223</strain>
    </source>
</reference>
<feature type="domain" description="PABS" evidence="6">
    <location>
        <begin position="1"/>
        <end position="220"/>
    </location>
</feature>
<dbReference type="InterPro" id="IPR030374">
    <property type="entry name" value="PABS"/>
</dbReference>
<evidence type="ECO:0000256" key="1">
    <source>
        <dbReference type="ARBA" id="ARBA00007867"/>
    </source>
</evidence>
<dbReference type="Gene3D" id="3.40.50.150">
    <property type="entry name" value="Vaccinia Virus protein VP39"/>
    <property type="match status" value="1"/>
</dbReference>
<dbReference type="RefSeq" id="WP_130458588.1">
    <property type="nucleotide sequence ID" value="NZ_SHKM01000001.1"/>
</dbReference>
<dbReference type="InterPro" id="IPR029063">
    <property type="entry name" value="SAM-dependent_MTases_sf"/>
</dbReference>
<protein>
    <submittedName>
        <fullName evidence="7">Spermidine synthase</fullName>
    </submittedName>
</protein>
<feature type="region of interest" description="Disordered" evidence="5">
    <location>
        <begin position="1"/>
        <end position="20"/>
    </location>
</feature>
<organism evidence="7 8">
    <name type="scientific">Azospira oryzae</name>
    <dbReference type="NCBI Taxonomy" id="146939"/>
    <lineage>
        <taxon>Bacteria</taxon>
        <taxon>Pseudomonadati</taxon>
        <taxon>Pseudomonadota</taxon>
        <taxon>Betaproteobacteria</taxon>
        <taxon>Rhodocyclales</taxon>
        <taxon>Rhodocyclaceae</taxon>
        <taxon>Azospira</taxon>
    </lineage>
</organism>